<dbReference type="SMART" id="SM00248">
    <property type="entry name" value="ANK"/>
    <property type="match status" value="3"/>
</dbReference>
<dbReference type="GO" id="GO:0010468">
    <property type="term" value="P:regulation of gene expression"/>
    <property type="evidence" value="ECO:0007669"/>
    <property type="project" value="TreeGrafter"/>
</dbReference>
<evidence type="ECO:0000313" key="5">
    <source>
        <dbReference type="Proteomes" id="UP000002358"/>
    </source>
</evidence>
<evidence type="ECO:0000256" key="3">
    <source>
        <dbReference type="PROSITE-ProRule" id="PRU00023"/>
    </source>
</evidence>
<dbReference type="PANTHER" id="PTHR24124:SF14">
    <property type="entry name" value="CHROMOSOME UNDETERMINED SCAFFOLD_25, WHOLE GENOME SHOTGUN SEQUENCE"/>
    <property type="match status" value="1"/>
</dbReference>
<dbReference type="InterPro" id="IPR002110">
    <property type="entry name" value="Ankyrin_rpt"/>
</dbReference>
<keyword evidence="2 3" id="KW-0040">ANK repeat</keyword>
<feature type="repeat" description="ANK" evidence="3">
    <location>
        <begin position="111"/>
        <end position="139"/>
    </location>
</feature>
<reference evidence="4" key="1">
    <citation type="submission" date="2021-01" db="UniProtKB">
        <authorList>
            <consortium name="EnsemblMetazoa"/>
        </authorList>
    </citation>
    <scope>IDENTIFICATION</scope>
</reference>
<feature type="repeat" description="ANK" evidence="3">
    <location>
        <begin position="78"/>
        <end position="110"/>
    </location>
</feature>
<evidence type="ECO:0000313" key="4">
    <source>
        <dbReference type="EnsemblMetazoa" id="XP_031779107"/>
    </source>
</evidence>
<dbReference type="OrthoDB" id="9988580at2759"/>
<dbReference type="InterPro" id="IPR036770">
    <property type="entry name" value="Ankyrin_rpt-contain_sf"/>
</dbReference>
<accession>A0A7M7T727</accession>
<dbReference type="PANTHER" id="PTHR24124">
    <property type="entry name" value="ANKYRIN REPEAT FAMILY A"/>
    <property type="match status" value="1"/>
</dbReference>
<dbReference type="Pfam" id="PF12796">
    <property type="entry name" value="Ank_2"/>
    <property type="match status" value="1"/>
</dbReference>
<keyword evidence="5" id="KW-1185">Reference proteome</keyword>
<dbReference type="EnsemblMetazoa" id="XM_031923247">
    <property type="protein sequence ID" value="XP_031779107"/>
    <property type="gene ID" value="LOC116416140"/>
</dbReference>
<proteinExistence type="predicted"/>
<dbReference type="AlphaFoldDB" id="A0A7M7T727"/>
<evidence type="ECO:0000256" key="2">
    <source>
        <dbReference type="ARBA" id="ARBA00023043"/>
    </source>
</evidence>
<protein>
    <submittedName>
        <fullName evidence="4">Uncharacterized protein</fullName>
    </submittedName>
</protein>
<dbReference type="GeneID" id="116416140"/>
<dbReference type="RefSeq" id="XP_031779107.1">
    <property type="nucleotide sequence ID" value="XM_031923247.2"/>
</dbReference>
<dbReference type="KEGG" id="nvi:116416140"/>
<dbReference type="GO" id="GO:0005634">
    <property type="term" value="C:nucleus"/>
    <property type="evidence" value="ECO:0007669"/>
    <property type="project" value="TreeGrafter"/>
</dbReference>
<dbReference type="InParanoid" id="A0A7M7T727"/>
<dbReference type="Proteomes" id="UP000002358">
    <property type="component" value="Chromosome 1"/>
</dbReference>
<sequence>MDQFYLEKWGRNWRQVYGAIEQSDEVKIQSLLGNTPVLLYRDKNNNTLLHLSARIGNYTLTQKYMDCHGIDPNSINYSGETPLMLAAESNQLEIVKLLIEYGANVLCKRNDGRTALHFSVPSNNPAMLNLLIDQDKDQS</sequence>
<organism evidence="4 5">
    <name type="scientific">Nasonia vitripennis</name>
    <name type="common">Parasitic wasp</name>
    <dbReference type="NCBI Taxonomy" id="7425"/>
    <lineage>
        <taxon>Eukaryota</taxon>
        <taxon>Metazoa</taxon>
        <taxon>Ecdysozoa</taxon>
        <taxon>Arthropoda</taxon>
        <taxon>Hexapoda</taxon>
        <taxon>Insecta</taxon>
        <taxon>Pterygota</taxon>
        <taxon>Neoptera</taxon>
        <taxon>Endopterygota</taxon>
        <taxon>Hymenoptera</taxon>
        <taxon>Apocrita</taxon>
        <taxon>Proctotrupomorpha</taxon>
        <taxon>Chalcidoidea</taxon>
        <taxon>Pteromalidae</taxon>
        <taxon>Pteromalinae</taxon>
        <taxon>Nasonia</taxon>
    </lineage>
</organism>
<dbReference type="Gene3D" id="1.25.40.20">
    <property type="entry name" value="Ankyrin repeat-containing domain"/>
    <property type="match status" value="1"/>
</dbReference>
<dbReference type="SMR" id="A0A7M7T727"/>
<keyword evidence="1" id="KW-0677">Repeat</keyword>
<dbReference type="PROSITE" id="PS50088">
    <property type="entry name" value="ANK_REPEAT"/>
    <property type="match status" value="2"/>
</dbReference>
<dbReference type="SUPFAM" id="SSF48403">
    <property type="entry name" value="Ankyrin repeat"/>
    <property type="match status" value="1"/>
</dbReference>
<evidence type="ECO:0000256" key="1">
    <source>
        <dbReference type="ARBA" id="ARBA00022737"/>
    </source>
</evidence>
<name>A0A7M7T727_NASVI</name>
<dbReference type="PROSITE" id="PS50297">
    <property type="entry name" value="ANK_REP_REGION"/>
    <property type="match status" value="2"/>
</dbReference>